<gene>
    <name evidence="10" type="ORF">M0R45_007403</name>
</gene>
<proteinExistence type="inferred from homology"/>
<dbReference type="PROSITE" id="PS00502">
    <property type="entry name" value="POLYGALACTURONASE"/>
    <property type="match status" value="1"/>
</dbReference>
<name>A0AAW1XYP2_RUBAR</name>
<evidence type="ECO:0000256" key="8">
    <source>
        <dbReference type="PROSITE-ProRule" id="PRU10052"/>
    </source>
</evidence>
<dbReference type="InterPro" id="IPR012334">
    <property type="entry name" value="Pectin_lyas_fold"/>
</dbReference>
<keyword evidence="7" id="KW-0961">Cell wall biogenesis/degradation</keyword>
<comment type="subcellular location">
    <subcellularLocation>
        <location evidence="1">Secreted</location>
        <location evidence="1">Cell wall</location>
    </subcellularLocation>
</comment>
<dbReference type="PANTHER" id="PTHR31375">
    <property type="match status" value="1"/>
</dbReference>
<evidence type="ECO:0000256" key="4">
    <source>
        <dbReference type="ARBA" id="ARBA00022525"/>
    </source>
</evidence>
<keyword evidence="6 9" id="KW-0326">Glycosidase</keyword>
<evidence type="ECO:0000313" key="10">
    <source>
        <dbReference type="EMBL" id="KAK9941707.1"/>
    </source>
</evidence>
<dbReference type="Gene3D" id="2.160.20.10">
    <property type="entry name" value="Single-stranded right-handed beta-helix, Pectin lyase-like"/>
    <property type="match status" value="1"/>
</dbReference>
<dbReference type="EMBL" id="JBEDUW010000002">
    <property type="protein sequence ID" value="KAK9941707.1"/>
    <property type="molecule type" value="Genomic_DNA"/>
</dbReference>
<dbReference type="GO" id="GO:0004650">
    <property type="term" value="F:polygalacturonase activity"/>
    <property type="evidence" value="ECO:0007669"/>
    <property type="project" value="InterPro"/>
</dbReference>
<dbReference type="InterPro" id="IPR011050">
    <property type="entry name" value="Pectin_lyase_fold/virulence"/>
</dbReference>
<comment type="caution">
    <text evidence="10">The sequence shown here is derived from an EMBL/GenBank/DDBJ whole genome shotgun (WGS) entry which is preliminary data.</text>
</comment>
<reference evidence="10 11" key="1">
    <citation type="journal article" date="2023" name="G3 (Bethesda)">
        <title>A chromosome-length genome assembly and annotation of blackberry (Rubus argutus, cv. 'Hillquist').</title>
        <authorList>
            <person name="Bruna T."/>
            <person name="Aryal R."/>
            <person name="Dudchenko O."/>
            <person name="Sargent D.J."/>
            <person name="Mead D."/>
            <person name="Buti M."/>
            <person name="Cavallini A."/>
            <person name="Hytonen T."/>
            <person name="Andres J."/>
            <person name="Pham M."/>
            <person name="Weisz D."/>
            <person name="Mascagni F."/>
            <person name="Usai G."/>
            <person name="Natali L."/>
            <person name="Bassil N."/>
            <person name="Fernandez G.E."/>
            <person name="Lomsadze A."/>
            <person name="Armour M."/>
            <person name="Olukolu B."/>
            <person name="Poorten T."/>
            <person name="Britton C."/>
            <person name="Davik J."/>
            <person name="Ashrafi H."/>
            <person name="Aiden E.L."/>
            <person name="Borodovsky M."/>
            <person name="Worthington M."/>
        </authorList>
    </citation>
    <scope>NUCLEOTIDE SEQUENCE [LARGE SCALE GENOMIC DNA]</scope>
    <source>
        <strain evidence="10">PI 553951</strain>
    </source>
</reference>
<evidence type="ECO:0000256" key="3">
    <source>
        <dbReference type="ARBA" id="ARBA00022512"/>
    </source>
</evidence>
<keyword evidence="5 9" id="KW-0378">Hydrolase</keyword>
<evidence type="ECO:0000256" key="9">
    <source>
        <dbReference type="RuleBase" id="RU361169"/>
    </source>
</evidence>
<protein>
    <recommendedName>
        <fullName evidence="12">Polygalacturonase</fullName>
    </recommendedName>
</protein>
<dbReference type="SUPFAM" id="SSF51126">
    <property type="entry name" value="Pectin lyase-like"/>
    <property type="match status" value="1"/>
</dbReference>
<comment type="similarity">
    <text evidence="2 9">Belongs to the glycosyl hydrolase 28 family.</text>
</comment>
<dbReference type="GO" id="GO:0071555">
    <property type="term" value="P:cell wall organization"/>
    <property type="evidence" value="ECO:0007669"/>
    <property type="project" value="UniProtKB-KW"/>
</dbReference>
<keyword evidence="3" id="KW-0134">Cell wall</keyword>
<evidence type="ECO:0000256" key="7">
    <source>
        <dbReference type="ARBA" id="ARBA00023316"/>
    </source>
</evidence>
<organism evidence="10 11">
    <name type="scientific">Rubus argutus</name>
    <name type="common">Southern blackberry</name>
    <dbReference type="NCBI Taxonomy" id="59490"/>
    <lineage>
        <taxon>Eukaryota</taxon>
        <taxon>Viridiplantae</taxon>
        <taxon>Streptophyta</taxon>
        <taxon>Embryophyta</taxon>
        <taxon>Tracheophyta</taxon>
        <taxon>Spermatophyta</taxon>
        <taxon>Magnoliopsida</taxon>
        <taxon>eudicotyledons</taxon>
        <taxon>Gunneridae</taxon>
        <taxon>Pentapetalae</taxon>
        <taxon>rosids</taxon>
        <taxon>fabids</taxon>
        <taxon>Rosales</taxon>
        <taxon>Rosaceae</taxon>
        <taxon>Rosoideae</taxon>
        <taxon>Rosoideae incertae sedis</taxon>
        <taxon>Rubus</taxon>
    </lineage>
</organism>
<dbReference type="Pfam" id="PF00295">
    <property type="entry name" value="Glyco_hydro_28"/>
    <property type="match status" value="1"/>
</dbReference>
<dbReference type="Proteomes" id="UP001457282">
    <property type="component" value="Unassembled WGS sequence"/>
</dbReference>
<keyword evidence="4" id="KW-0964">Secreted</keyword>
<feature type="active site" evidence="8">
    <location>
        <position position="164"/>
    </location>
</feature>
<keyword evidence="11" id="KW-1185">Reference proteome</keyword>
<evidence type="ECO:0000256" key="2">
    <source>
        <dbReference type="ARBA" id="ARBA00008834"/>
    </source>
</evidence>
<evidence type="ECO:0000256" key="1">
    <source>
        <dbReference type="ARBA" id="ARBA00004191"/>
    </source>
</evidence>
<evidence type="ECO:0008006" key="12">
    <source>
        <dbReference type="Google" id="ProtNLM"/>
    </source>
</evidence>
<dbReference type="GO" id="GO:0005975">
    <property type="term" value="P:carbohydrate metabolic process"/>
    <property type="evidence" value="ECO:0007669"/>
    <property type="project" value="InterPro"/>
</dbReference>
<evidence type="ECO:0000313" key="11">
    <source>
        <dbReference type="Proteomes" id="UP001457282"/>
    </source>
</evidence>
<evidence type="ECO:0000256" key="5">
    <source>
        <dbReference type="ARBA" id="ARBA00022801"/>
    </source>
</evidence>
<dbReference type="AlphaFoldDB" id="A0AAW1XYP2"/>
<accession>A0AAW1XYP2</accession>
<evidence type="ECO:0000256" key="6">
    <source>
        <dbReference type="ARBA" id="ARBA00023295"/>
    </source>
</evidence>
<sequence>MHVHHHGRVKFFPSGWLQKTPASLVTGYLGWFSILRRLTLSGGGTFDGRGALSWKQNDCNTNKNCKSRVVNIRFDFVNDTIIQDITSLDSKNFHFNVFACYNVTFQHATITAPGESVNTDGIHIARSTMVTVANTSIGTGDDCISIGDVTSQLIFTNVTCGPGHGISIGSL</sequence>
<dbReference type="InterPro" id="IPR000743">
    <property type="entry name" value="Glyco_hydro_28"/>
</dbReference>